<keyword evidence="1" id="KW-0732">Signal</keyword>
<gene>
    <name evidence="3" type="ORF">STARVERO_00500</name>
</gene>
<reference evidence="3 4" key="1">
    <citation type="submission" date="2019-12" db="EMBL/GenBank/DDBJ databases">
        <authorList>
            <person name="Reyes-Prieto M."/>
        </authorList>
    </citation>
    <scope>NUCLEOTIDE SEQUENCE [LARGE SCALE GENOMIC DNA]</scope>
    <source>
        <strain evidence="3">HF14-78462</strain>
    </source>
</reference>
<evidence type="ECO:0000313" key="3">
    <source>
        <dbReference type="EMBL" id="CAA0087533.1"/>
    </source>
</evidence>
<proteinExistence type="predicted"/>
<keyword evidence="4" id="KW-1185">Reference proteome</keyword>
<evidence type="ECO:0000256" key="2">
    <source>
        <dbReference type="SAM" id="MobiDB-lite"/>
    </source>
</evidence>
<feature type="region of interest" description="Disordered" evidence="2">
    <location>
        <begin position="808"/>
        <end position="837"/>
    </location>
</feature>
<dbReference type="RefSeq" id="WP_144344048.1">
    <property type="nucleotide sequence ID" value="NZ_CACSAS010000001.1"/>
</dbReference>
<evidence type="ECO:0000256" key="1">
    <source>
        <dbReference type="ARBA" id="ARBA00022729"/>
    </source>
</evidence>
<evidence type="ECO:0000313" key="4">
    <source>
        <dbReference type="Proteomes" id="UP000433050"/>
    </source>
</evidence>
<organism evidence="3 4">
    <name type="scientific">Starkeya nomas</name>
    <dbReference type="NCBI Taxonomy" id="2666134"/>
    <lineage>
        <taxon>Bacteria</taxon>
        <taxon>Pseudomonadati</taxon>
        <taxon>Pseudomonadota</taxon>
        <taxon>Alphaproteobacteria</taxon>
        <taxon>Hyphomicrobiales</taxon>
        <taxon>Xanthobacteraceae</taxon>
        <taxon>Starkeya</taxon>
    </lineage>
</organism>
<name>A0A5S9NBH8_9HYPH</name>
<dbReference type="AlphaFoldDB" id="A0A5S9NBH8"/>
<dbReference type="EMBL" id="CACSAS010000001">
    <property type="protein sequence ID" value="CAA0087533.1"/>
    <property type="molecule type" value="Genomic_DNA"/>
</dbReference>
<accession>A0A5S9NBH8</accession>
<protein>
    <submittedName>
        <fullName evidence="3">Uncharacterized protein</fullName>
    </submittedName>
</protein>
<dbReference type="InterPro" id="IPR013425">
    <property type="entry name" value="Autotrns_rpt"/>
</dbReference>
<dbReference type="NCBIfam" id="TIGR02601">
    <property type="entry name" value="autotrns_rpt"/>
    <property type="match status" value="1"/>
</dbReference>
<sequence length="837" mass="85717">MWNDPVANTPSIVQTNFGPWGTSLPADGESYCAPTSVVMGLYYLGSNGFTQLAPARYAGPDDRESILFERLIAGMLGTSPTQGTTVLSGLADYFAARGLGLDQYTYISTGVPDLEWLDTQLAANDAEDPQWISLTVFSVGWFYKPKEDDPGCGCTLCNDGGHTLAPLKVDLFTQKVTINNAYPMSFLDVPNEPSSNPQTVALQLVPAGMTVEGLDDPQQYSEVMTDILGSGDNFAILWLAASWTIAASALPTTPGYAPATWQIDGPKSLNTNEATLTVLAPLAGQGGFVKYGEGTLLLAASNRLMGRNEVCNGTLASTLTTDTPFGTWTVVLRNGGTLALAPETSDLVTVRIAPGHLARFVVEAGGGTLRLNGVNSYATTIGGGEDGKLPNIVRDNAGTLTLAPGGGIAALGTSQKVLVAGTGDNLPPLVDGIVSPAILAVDTDAAASASFLTYDTSNGFIAAAPTLSSSLGINGVTASTVYEVVDDQTVDSGGAPQVAALELNGGAVSGGDAELLVGSQASGHVAGVVMNAGSISVDTLVFGAAEAVVYGAASDGLEIASTLSGSGGLSIFGPGTLTLSADNGSSLSGAVNVNAGTLVAAGASATGSGDVRVRSAARLEVPGSIAGPVEVTQGATLYLNNGTLSGAVSIAGIGTDSPMPGGTLEGAGVISGAVTIGGTVRPGTRAGLLEFQATTTIAGTGIIYWRLEKLVADVDSRPGEGWNGYVFNDASSGVGVSGDAPMYLLEFAGLGVHPDAGDPFWKQPRRWQFMMFPNGYADIWFGDGNFSYSAGNFGLVLEADNSVYLTWTPTSPQGPAQRRREQARARRRHLSPARPAA</sequence>
<dbReference type="Proteomes" id="UP000433050">
    <property type="component" value="Unassembled WGS sequence"/>
</dbReference>